<dbReference type="EMBL" id="CAUYUJ010003970">
    <property type="protein sequence ID" value="CAK0807621.1"/>
    <property type="molecule type" value="Genomic_DNA"/>
</dbReference>
<sequence length="239" mass="25812">MSSYNEGFCAVEWMVKVKNGFIDGFIDEEQRGQKKVRFAESAPGDVDLPQRSLRGRAVGQPVCWAVKDASCGMRGYVIGPSSGCAEDCLIASFKGKGALAEAPSGCEVGVEPQLPGHVAGSTVHFAAKKRRRLGPRKGKVIFDMKVIVIGQSAAFMEPSLLAMFNGESYRVSTRPDTLSDADERCDEVENPSLKMFDIDDLPRAAAKTRRPAASYAFPEIAPPARLFFAALVYAICGPI</sequence>
<evidence type="ECO:0000313" key="1">
    <source>
        <dbReference type="EMBL" id="CAK0807621.1"/>
    </source>
</evidence>
<gene>
    <name evidence="1" type="ORF">PCOR1329_LOCUS13453</name>
</gene>
<proteinExistence type="predicted"/>
<evidence type="ECO:0000313" key="2">
    <source>
        <dbReference type="Proteomes" id="UP001189429"/>
    </source>
</evidence>
<dbReference type="Proteomes" id="UP001189429">
    <property type="component" value="Unassembled WGS sequence"/>
</dbReference>
<feature type="non-terminal residue" evidence="1">
    <location>
        <position position="239"/>
    </location>
</feature>
<organism evidence="1 2">
    <name type="scientific">Prorocentrum cordatum</name>
    <dbReference type="NCBI Taxonomy" id="2364126"/>
    <lineage>
        <taxon>Eukaryota</taxon>
        <taxon>Sar</taxon>
        <taxon>Alveolata</taxon>
        <taxon>Dinophyceae</taxon>
        <taxon>Prorocentrales</taxon>
        <taxon>Prorocentraceae</taxon>
        <taxon>Prorocentrum</taxon>
    </lineage>
</organism>
<protein>
    <submittedName>
        <fullName evidence="1">Uncharacterized protein</fullName>
    </submittedName>
</protein>
<accession>A0ABN9QQD8</accession>
<comment type="caution">
    <text evidence="1">The sequence shown here is derived from an EMBL/GenBank/DDBJ whole genome shotgun (WGS) entry which is preliminary data.</text>
</comment>
<reference evidence="1" key="1">
    <citation type="submission" date="2023-10" db="EMBL/GenBank/DDBJ databases">
        <authorList>
            <person name="Chen Y."/>
            <person name="Shah S."/>
            <person name="Dougan E. K."/>
            <person name="Thang M."/>
            <person name="Chan C."/>
        </authorList>
    </citation>
    <scope>NUCLEOTIDE SEQUENCE [LARGE SCALE GENOMIC DNA]</scope>
</reference>
<name>A0ABN9QQD8_9DINO</name>
<keyword evidence="2" id="KW-1185">Reference proteome</keyword>